<evidence type="ECO:0000259" key="7">
    <source>
        <dbReference type="Pfam" id="PF02753"/>
    </source>
</evidence>
<dbReference type="InterPro" id="IPR008962">
    <property type="entry name" value="PapD-like_sf"/>
</dbReference>
<accession>A0ABY0JQA9</accession>
<dbReference type="EMBL" id="FLUX01000033">
    <property type="protein sequence ID" value="SBW25751.1"/>
    <property type="molecule type" value="Genomic_DNA"/>
</dbReference>
<evidence type="ECO:0000256" key="3">
    <source>
        <dbReference type="ARBA" id="ARBA00022729"/>
    </source>
</evidence>
<dbReference type="PANTHER" id="PTHR30251:SF0">
    <property type="entry name" value="FIMBRIAL CHAPERONE PROTEIN ELFD-RELATED"/>
    <property type="match status" value="1"/>
</dbReference>
<organism evidence="8 9">
    <name type="scientific">Citrobacter europaeus</name>
    <dbReference type="NCBI Taxonomy" id="1914243"/>
    <lineage>
        <taxon>Bacteria</taxon>
        <taxon>Pseudomonadati</taxon>
        <taxon>Pseudomonadota</taxon>
        <taxon>Gammaproteobacteria</taxon>
        <taxon>Enterobacterales</taxon>
        <taxon>Enterobacteriaceae</taxon>
        <taxon>Citrobacter</taxon>
    </lineage>
</organism>
<proteinExistence type="inferred from homology"/>
<dbReference type="InterPro" id="IPR013783">
    <property type="entry name" value="Ig-like_fold"/>
</dbReference>
<protein>
    <submittedName>
        <fullName evidence="8">Chaperone protein fimC</fullName>
    </submittedName>
</protein>
<keyword evidence="3" id="KW-0732">Signal</keyword>
<dbReference type="SUPFAM" id="SSF49354">
    <property type="entry name" value="PapD-like"/>
    <property type="match status" value="1"/>
</dbReference>
<dbReference type="SUPFAM" id="SSF49584">
    <property type="entry name" value="Periplasmic chaperone C-domain"/>
    <property type="match status" value="1"/>
</dbReference>
<dbReference type="PRINTS" id="PR00969">
    <property type="entry name" value="CHAPERONPILI"/>
</dbReference>
<dbReference type="Gene3D" id="2.60.40.10">
    <property type="entry name" value="Immunoglobulins"/>
    <property type="match status" value="2"/>
</dbReference>
<sequence>MTVGALSIISFAASAGGVSLGATRIVYPLTAQQVSLPVRNSDSQNTFLIKSWVSNPDDTKSDEFVVTPPLFSISAKHENIVRIMYIGKPLPTDRETVFYFNSKAIPPVAKEKIKQNTLQIATQSTIKLFMRPENLASASVDAPRTLRCSIAGGKASMNNPSPYYVTLVNFRIGENKIKNTMLAPMSTSSVDFSGKGGSIKFQTVNDFGALTPEQTCNS</sequence>
<comment type="similarity">
    <text evidence="2">Belongs to the periplasmic pilus chaperone family.</text>
</comment>
<keyword evidence="4" id="KW-0574">Periplasm</keyword>
<dbReference type="InterPro" id="IPR050643">
    <property type="entry name" value="Periplasmic_pilus_chap"/>
</dbReference>
<gene>
    <name evidence="8" type="ORF">BN4901_2696</name>
</gene>
<keyword evidence="9" id="KW-1185">Reference proteome</keyword>
<feature type="domain" description="Pili assembly chaperone N-terminal" evidence="6">
    <location>
        <begin position="17"/>
        <end position="135"/>
    </location>
</feature>
<evidence type="ECO:0000313" key="8">
    <source>
        <dbReference type="EMBL" id="SBW25751.1"/>
    </source>
</evidence>
<dbReference type="InterPro" id="IPR036316">
    <property type="entry name" value="Pili_assmbl_chap_C_dom_sf"/>
</dbReference>
<dbReference type="InterPro" id="IPR001829">
    <property type="entry name" value="Pili_assmbl_chaperone_bac"/>
</dbReference>
<dbReference type="Pfam" id="PF02753">
    <property type="entry name" value="PapD_C"/>
    <property type="match status" value="1"/>
</dbReference>
<dbReference type="PANTHER" id="PTHR30251">
    <property type="entry name" value="PILUS ASSEMBLY CHAPERONE"/>
    <property type="match status" value="1"/>
</dbReference>
<name>A0ABY0JQA9_9ENTR</name>
<dbReference type="Pfam" id="PF00345">
    <property type="entry name" value="PapD_N"/>
    <property type="match status" value="1"/>
</dbReference>
<dbReference type="InterPro" id="IPR016148">
    <property type="entry name" value="Pili_assmbl_chaperone_C"/>
</dbReference>
<comment type="subcellular location">
    <subcellularLocation>
        <location evidence="1">Periplasm</location>
    </subcellularLocation>
</comment>
<evidence type="ECO:0000313" key="9">
    <source>
        <dbReference type="Proteomes" id="UP000195338"/>
    </source>
</evidence>
<evidence type="ECO:0000259" key="6">
    <source>
        <dbReference type="Pfam" id="PF00345"/>
    </source>
</evidence>
<comment type="caution">
    <text evidence="8">The sequence shown here is derived from an EMBL/GenBank/DDBJ whole genome shotgun (WGS) entry which is preliminary data.</text>
</comment>
<keyword evidence="5" id="KW-0143">Chaperone</keyword>
<evidence type="ECO:0000256" key="2">
    <source>
        <dbReference type="ARBA" id="ARBA00007399"/>
    </source>
</evidence>
<evidence type="ECO:0000256" key="4">
    <source>
        <dbReference type="ARBA" id="ARBA00022764"/>
    </source>
</evidence>
<dbReference type="Proteomes" id="UP000195338">
    <property type="component" value="Unassembled WGS sequence"/>
</dbReference>
<evidence type="ECO:0000256" key="1">
    <source>
        <dbReference type="ARBA" id="ARBA00004418"/>
    </source>
</evidence>
<evidence type="ECO:0000256" key="5">
    <source>
        <dbReference type="ARBA" id="ARBA00023186"/>
    </source>
</evidence>
<dbReference type="InterPro" id="IPR016147">
    <property type="entry name" value="Pili_assmbl_chaperone_N"/>
</dbReference>
<feature type="domain" description="Pili assembly chaperone C-terminal" evidence="7">
    <location>
        <begin position="158"/>
        <end position="211"/>
    </location>
</feature>
<reference evidence="8 9" key="1">
    <citation type="submission" date="2016-04" db="EMBL/GenBank/DDBJ databases">
        <authorList>
            <person name="Mornico D."/>
        </authorList>
    </citation>
    <scope>NUCLEOTIDE SEQUENCE [LARGE SCALE GENOMIC DNA]</scope>
    <source>
        <strain evidence="8 9">A121</strain>
    </source>
</reference>